<gene>
    <name evidence="4" type="ORF">B9G39_21805</name>
</gene>
<evidence type="ECO:0000313" key="4">
    <source>
        <dbReference type="EMBL" id="RDH45873.1"/>
    </source>
</evidence>
<evidence type="ECO:0000256" key="1">
    <source>
        <dbReference type="ARBA" id="ARBA00010333"/>
    </source>
</evidence>
<proteinExistence type="inferred from homology"/>
<protein>
    <recommendedName>
        <fullName evidence="3">Solute-binding protein family 3/N-terminal domain-containing protein</fullName>
    </recommendedName>
</protein>
<dbReference type="Pfam" id="PF00497">
    <property type="entry name" value="SBP_bac_3"/>
    <property type="match status" value="1"/>
</dbReference>
<dbReference type="RefSeq" id="WP_094788762.1">
    <property type="nucleotide sequence ID" value="NZ_NDXW01000001.1"/>
</dbReference>
<dbReference type="Gene3D" id="3.40.190.10">
    <property type="entry name" value="Periplasmic binding protein-like II"/>
    <property type="match status" value="2"/>
</dbReference>
<organism evidence="4 5">
    <name type="scientific">Zooshikella ganghwensis</name>
    <dbReference type="NCBI Taxonomy" id="202772"/>
    <lineage>
        <taxon>Bacteria</taxon>
        <taxon>Pseudomonadati</taxon>
        <taxon>Pseudomonadota</taxon>
        <taxon>Gammaproteobacteria</taxon>
        <taxon>Oceanospirillales</taxon>
        <taxon>Zooshikellaceae</taxon>
        <taxon>Zooshikella</taxon>
    </lineage>
</organism>
<sequence length="260" mass="29932">MRKANSTAFIKLCILVTLLFNQSISSDEISLRTDYWCPYTCEDSVSQRGVLIDIVEHIFEQKGHTLNYRIIPWKRAIAMTRKGVFNGIIGSFYEDAPDFIFHKEPLAYSVNVFFVLDGSNWKYSGLESLNDVKFGIVLGYSYGVEIDKYIQSHGKQWVYVASGDTPINDLVRLLKLNRIDAVLENRWVMKHYLKKINMSNEIIEAGISSFDPVYVAFSPVKPLSHQYASEIDNVLIEMKKDGSWLRILKDYDLLPNQEPK</sequence>
<name>A0A4P9VQQ9_9GAMM</name>
<dbReference type="Proteomes" id="UP000257039">
    <property type="component" value="Unassembled WGS sequence"/>
</dbReference>
<dbReference type="EMBL" id="NDXW01000001">
    <property type="protein sequence ID" value="RDH45873.1"/>
    <property type="molecule type" value="Genomic_DNA"/>
</dbReference>
<feature type="domain" description="Solute-binding protein family 3/N-terminal" evidence="3">
    <location>
        <begin position="37"/>
        <end position="251"/>
    </location>
</feature>
<keyword evidence="2" id="KW-0732">Signal</keyword>
<dbReference type="PANTHER" id="PTHR35936:SF25">
    <property type="entry name" value="ABC TRANSPORTER SUBSTRATE-BINDING PROTEIN"/>
    <property type="match status" value="1"/>
</dbReference>
<reference evidence="4 5" key="1">
    <citation type="submission" date="2017-04" db="EMBL/GenBank/DDBJ databases">
        <title>Draft genome sequence of Zooshikella ganghwensis VG4 isolated from Red Sea sediments.</title>
        <authorList>
            <person name="Rehman Z."/>
            <person name="Alam I."/>
            <person name="Kamau A."/>
            <person name="Bajic V."/>
            <person name="Leiknes T."/>
        </authorList>
    </citation>
    <scope>NUCLEOTIDE SEQUENCE [LARGE SCALE GENOMIC DNA]</scope>
    <source>
        <strain evidence="4 5">VG4</strain>
    </source>
</reference>
<evidence type="ECO:0000259" key="3">
    <source>
        <dbReference type="Pfam" id="PF00497"/>
    </source>
</evidence>
<dbReference type="AlphaFoldDB" id="A0A4P9VQQ9"/>
<evidence type="ECO:0000313" key="5">
    <source>
        <dbReference type="Proteomes" id="UP000257039"/>
    </source>
</evidence>
<dbReference type="PANTHER" id="PTHR35936">
    <property type="entry name" value="MEMBRANE-BOUND LYTIC MUREIN TRANSGLYCOSYLASE F"/>
    <property type="match status" value="1"/>
</dbReference>
<dbReference type="InterPro" id="IPR001638">
    <property type="entry name" value="Solute-binding_3/MltF_N"/>
</dbReference>
<evidence type="ECO:0000256" key="2">
    <source>
        <dbReference type="ARBA" id="ARBA00022729"/>
    </source>
</evidence>
<comment type="caution">
    <text evidence="4">The sequence shown here is derived from an EMBL/GenBank/DDBJ whole genome shotgun (WGS) entry which is preliminary data.</text>
</comment>
<comment type="similarity">
    <text evidence="1">Belongs to the bacterial solute-binding protein 3 family.</text>
</comment>
<dbReference type="SUPFAM" id="SSF53850">
    <property type="entry name" value="Periplasmic binding protein-like II"/>
    <property type="match status" value="1"/>
</dbReference>
<accession>A0A4P9VQQ9</accession>
<keyword evidence="5" id="KW-1185">Reference proteome</keyword>